<comment type="caution">
    <text evidence="3">The sequence shown here is derived from an EMBL/GenBank/DDBJ whole genome shotgun (WGS) entry which is preliminary data.</text>
</comment>
<dbReference type="RefSeq" id="WP_169682467.1">
    <property type="nucleotide sequence ID" value="NZ_JABBNU010000008.1"/>
</dbReference>
<keyword evidence="1" id="KW-1133">Transmembrane helix</keyword>
<organism evidence="3 4">
    <name type="scientific">Marinigracilibium pacificum</name>
    <dbReference type="NCBI Taxonomy" id="2729599"/>
    <lineage>
        <taxon>Bacteria</taxon>
        <taxon>Pseudomonadati</taxon>
        <taxon>Bacteroidota</taxon>
        <taxon>Cytophagia</taxon>
        <taxon>Cytophagales</taxon>
        <taxon>Flammeovirgaceae</taxon>
        <taxon>Marinigracilibium</taxon>
    </lineage>
</organism>
<reference evidence="3 4" key="1">
    <citation type="submission" date="2020-04" db="EMBL/GenBank/DDBJ databases">
        <title>Flammeovirgaceae bacterium KN852 isolated from deep sea.</title>
        <authorList>
            <person name="Zhang D.-C."/>
        </authorList>
    </citation>
    <scope>NUCLEOTIDE SEQUENCE [LARGE SCALE GENOMIC DNA]</scope>
    <source>
        <strain evidence="3 4">KN852</strain>
    </source>
</reference>
<keyword evidence="1" id="KW-0472">Membrane</keyword>
<dbReference type="Pfam" id="PF02470">
    <property type="entry name" value="MlaD"/>
    <property type="match status" value="1"/>
</dbReference>
<dbReference type="EMBL" id="JABBNU010000008">
    <property type="protein sequence ID" value="NMM49388.1"/>
    <property type="molecule type" value="Genomic_DNA"/>
</dbReference>
<dbReference type="Proteomes" id="UP000559010">
    <property type="component" value="Unassembled WGS sequence"/>
</dbReference>
<protein>
    <submittedName>
        <fullName evidence="3">MCE family protein</fullName>
    </submittedName>
</protein>
<name>A0A848J229_9BACT</name>
<gene>
    <name evidence="3" type="ORF">HH304_13335</name>
</gene>
<evidence type="ECO:0000313" key="3">
    <source>
        <dbReference type="EMBL" id="NMM49388.1"/>
    </source>
</evidence>
<evidence type="ECO:0000259" key="2">
    <source>
        <dbReference type="Pfam" id="PF02470"/>
    </source>
</evidence>
<feature type="domain" description="Mce/MlaD" evidence="2">
    <location>
        <begin position="36"/>
        <end position="112"/>
    </location>
</feature>
<proteinExistence type="predicted"/>
<keyword evidence="1" id="KW-0812">Transmembrane</keyword>
<accession>A0A848J229</accession>
<evidence type="ECO:0000313" key="4">
    <source>
        <dbReference type="Proteomes" id="UP000559010"/>
    </source>
</evidence>
<dbReference type="PANTHER" id="PTHR33371:SF4">
    <property type="entry name" value="INTERMEMBRANE PHOSPHOLIPID TRANSPORT SYSTEM BINDING PROTEIN MLAD"/>
    <property type="match status" value="1"/>
</dbReference>
<dbReference type="InterPro" id="IPR052336">
    <property type="entry name" value="MlaD_Phospholipid_Transporter"/>
</dbReference>
<evidence type="ECO:0000256" key="1">
    <source>
        <dbReference type="SAM" id="Phobius"/>
    </source>
</evidence>
<feature type="transmembrane region" description="Helical" evidence="1">
    <location>
        <begin position="9"/>
        <end position="27"/>
    </location>
</feature>
<sequence>MKLSKETKVGLLAVVALAMFYYGFNFLKGIDFFSDTRQYHVVYNNIDGLTVSNPVLINGFTVGRVSEINLLPERRNEIAITIDVDKKIPVGDSTIAEIISNDLLGSKAVELKLKTNSGFFNDGDTLFGSVQSNQIAELQKKVIPVMDEFKELSLRLQIAADKVAQSLDTFETTANSATYMFNQTTPEIKKTLAAYRELSYKLSDDENGLPKVIANMSEFSESLKDTDLKATVDSANMALSNLNKALTSINEGQGSLGKLLNDDSVYVNLNSSLKSFDSLLNHMNYYPKHFFGPLGKKHKKVVKDLEKANE</sequence>
<dbReference type="AlphaFoldDB" id="A0A848J229"/>
<keyword evidence="4" id="KW-1185">Reference proteome</keyword>
<dbReference type="InterPro" id="IPR003399">
    <property type="entry name" value="Mce/MlaD"/>
</dbReference>
<dbReference type="PANTHER" id="PTHR33371">
    <property type="entry name" value="INTERMEMBRANE PHOSPHOLIPID TRANSPORT SYSTEM BINDING PROTEIN MLAD-RELATED"/>
    <property type="match status" value="1"/>
</dbReference>